<name>A0A4Q1TVG2_9LACO</name>
<dbReference type="PANTHER" id="PTHR24223:SF456">
    <property type="entry name" value="MULTIDRUG RESISTANCE-ASSOCIATED PROTEIN LETHAL(2)03659"/>
    <property type="match status" value="1"/>
</dbReference>
<dbReference type="PANTHER" id="PTHR24223">
    <property type="entry name" value="ATP-BINDING CASSETTE SUB-FAMILY C"/>
    <property type="match status" value="1"/>
</dbReference>
<dbReference type="RefSeq" id="WP_129302080.1">
    <property type="nucleotide sequence ID" value="NZ_CP074378.1"/>
</dbReference>
<keyword evidence="4 9" id="KW-0812">Transmembrane</keyword>
<evidence type="ECO:0000256" key="5">
    <source>
        <dbReference type="ARBA" id="ARBA00022741"/>
    </source>
</evidence>
<reference evidence="11 13" key="1">
    <citation type="submission" date="2017-01" db="EMBL/GenBank/DDBJ databases">
        <title>Lactobacillus chiayiensis sp. nov., a lactic acid bacterium isolated from compost.</title>
        <authorList>
            <person name="Huang C.-H."/>
        </authorList>
    </citation>
    <scope>NUCLEOTIDE SEQUENCE [LARGE SCALE GENOMIC DNA]</scope>
    <source>
        <strain evidence="11">Chh01</strain>
        <strain evidence="13">chh01</strain>
    </source>
</reference>
<dbReference type="GO" id="GO:0016887">
    <property type="term" value="F:ATP hydrolysis activity"/>
    <property type="evidence" value="ECO:0007669"/>
    <property type="project" value="InterPro"/>
</dbReference>
<feature type="transmembrane region" description="Helical" evidence="9">
    <location>
        <begin position="43"/>
        <end position="65"/>
    </location>
</feature>
<dbReference type="InterPro" id="IPR027417">
    <property type="entry name" value="P-loop_NTPase"/>
</dbReference>
<dbReference type="InterPro" id="IPR011527">
    <property type="entry name" value="ABC1_TM_dom"/>
</dbReference>
<evidence type="ECO:0000256" key="4">
    <source>
        <dbReference type="ARBA" id="ARBA00022692"/>
    </source>
</evidence>
<evidence type="ECO:0000256" key="8">
    <source>
        <dbReference type="ARBA" id="ARBA00023136"/>
    </source>
</evidence>
<keyword evidence="14" id="KW-1185">Reference proteome</keyword>
<dbReference type="EMBL" id="CP107523">
    <property type="protein sequence ID" value="UYN57766.1"/>
    <property type="molecule type" value="Genomic_DNA"/>
</dbReference>
<evidence type="ECO:0000259" key="10">
    <source>
        <dbReference type="PROSITE" id="PS50929"/>
    </source>
</evidence>
<accession>A0A4Q1TVG2</accession>
<organism evidence="11 13">
    <name type="scientific">Lacticaseibacillus chiayiensis</name>
    <dbReference type="NCBI Taxonomy" id="2100821"/>
    <lineage>
        <taxon>Bacteria</taxon>
        <taxon>Bacillati</taxon>
        <taxon>Bacillota</taxon>
        <taxon>Bacilli</taxon>
        <taxon>Lactobacillales</taxon>
        <taxon>Lactobacillaceae</taxon>
        <taxon>Lacticaseibacillus</taxon>
    </lineage>
</organism>
<feature type="transmembrane region" description="Helical" evidence="9">
    <location>
        <begin position="148"/>
        <end position="166"/>
    </location>
</feature>
<feature type="transmembrane region" description="Helical" evidence="9">
    <location>
        <begin position="256"/>
        <end position="277"/>
    </location>
</feature>
<dbReference type="EMBL" id="MSSM01000021">
    <property type="protein sequence ID" value="RXT22581.1"/>
    <property type="molecule type" value="Genomic_DNA"/>
</dbReference>
<dbReference type="InterPro" id="IPR036640">
    <property type="entry name" value="ABC1_TM_sf"/>
</dbReference>
<dbReference type="InterPro" id="IPR003439">
    <property type="entry name" value="ABC_transporter-like_ATP-bd"/>
</dbReference>
<keyword evidence="3" id="KW-0813">Transport</keyword>
<dbReference type="Gene3D" id="3.40.50.300">
    <property type="entry name" value="P-loop containing nucleotide triphosphate hydrolases"/>
    <property type="match status" value="1"/>
</dbReference>
<dbReference type="SUPFAM" id="SSF90123">
    <property type="entry name" value="ABC transporter transmembrane region"/>
    <property type="match status" value="1"/>
</dbReference>
<dbReference type="PROSITE" id="PS50929">
    <property type="entry name" value="ABC_TM1F"/>
    <property type="match status" value="1"/>
</dbReference>
<evidence type="ECO:0000313" key="11">
    <source>
        <dbReference type="EMBL" id="RXT22581.1"/>
    </source>
</evidence>
<dbReference type="Proteomes" id="UP000290475">
    <property type="component" value="Unassembled WGS sequence"/>
</dbReference>
<feature type="transmembrane region" description="Helical" evidence="9">
    <location>
        <begin position="230"/>
        <end position="250"/>
    </location>
</feature>
<dbReference type="Proteomes" id="UP001164790">
    <property type="component" value="Chromosome"/>
</dbReference>
<evidence type="ECO:0000256" key="6">
    <source>
        <dbReference type="ARBA" id="ARBA00022840"/>
    </source>
</evidence>
<proteinExistence type="inferred from homology"/>
<comment type="subcellular location">
    <subcellularLocation>
        <location evidence="1">Cell membrane</location>
        <topology evidence="1">Multi-pass membrane protein</topology>
    </subcellularLocation>
</comment>
<feature type="transmembrane region" description="Helical" evidence="9">
    <location>
        <begin position="119"/>
        <end position="142"/>
    </location>
</feature>
<dbReference type="Pfam" id="PF00005">
    <property type="entry name" value="ABC_tran"/>
    <property type="match status" value="1"/>
</dbReference>
<dbReference type="SUPFAM" id="SSF52540">
    <property type="entry name" value="P-loop containing nucleoside triphosphate hydrolases"/>
    <property type="match status" value="1"/>
</dbReference>
<evidence type="ECO:0000256" key="2">
    <source>
        <dbReference type="ARBA" id="ARBA00009726"/>
    </source>
</evidence>
<evidence type="ECO:0000313" key="12">
    <source>
        <dbReference type="EMBL" id="UYN57766.1"/>
    </source>
</evidence>
<dbReference type="AlphaFoldDB" id="A0A4Q1TVG2"/>
<dbReference type="Gene3D" id="1.20.1560.10">
    <property type="entry name" value="ABC transporter type 1, transmembrane domain"/>
    <property type="match status" value="1"/>
</dbReference>
<keyword evidence="6 11" id="KW-0067">ATP-binding</keyword>
<dbReference type="GO" id="GO:0005886">
    <property type="term" value="C:plasma membrane"/>
    <property type="evidence" value="ECO:0007669"/>
    <property type="project" value="UniProtKB-SubCell"/>
</dbReference>
<comment type="similarity">
    <text evidence="2">Belongs to the ABC transporter superfamily. ABCC family. Conjugate transporter (TC 3.A.1.208) subfamily.</text>
</comment>
<evidence type="ECO:0000256" key="7">
    <source>
        <dbReference type="ARBA" id="ARBA00022989"/>
    </source>
</evidence>
<dbReference type="GO" id="GO:0005524">
    <property type="term" value="F:ATP binding"/>
    <property type="evidence" value="ECO:0007669"/>
    <property type="project" value="UniProtKB-KW"/>
</dbReference>
<gene>
    <name evidence="11" type="ORF">BVJ53_08685</name>
    <name evidence="12" type="ORF">OFW50_06785</name>
</gene>
<evidence type="ECO:0000313" key="13">
    <source>
        <dbReference type="Proteomes" id="UP000290475"/>
    </source>
</evidence>
<evidence type="ECO:0000256" key="3">
    <source>
        <dbReference type="ARBA" id="ARBA00022448"/>
    </source>
</evidence>
<feature type="domain" description="ABC transmembrane type-1" evidence="10">
    <location>
        <begin position="16"/>
        <end position="287"/>
    </location>
</feature>
<dbReference type="GO" id="GO:0140359">
    <property type="term" value="F:ABC-type transporter activity"/>
    <property type="evidence" value="ECO:0007669"/>
    <property type="project" value="InterPro"/>
</dbReference>
<evidence type="ECO:0000313" key="14">
    <source>
        <dbReference type="Proteomes" id="UP001164790"/>
    </source>
</evidence>
<sequence length="501" mass="56879">MLKIRKVFFERKKLIAALMLFSLIQESSPLVIGLIQKKAFDELAVYHGSVFWMTVALYIGVVIVINMSRNQYGLLDAKITFNTDKRFINNLFSKLKDIGATPASDLLNVVNVDLPSIDFAALTLTDLCVKLIFLIGSLIILFSYSRPLTITVIIPLIIVQTVVILAQRYNEVLYRQARKASLKYFGLMFDIITNYKYMRFLGKLHSQSAFDKQNKVQVINSLKQATYASFLNNVISFVNMLAIALTLFVANRTNSISPGTIALFLTYIAPGFDFVTISSQTIELLQRIRFVDNKIGQLLLRVNHPNPEYEKVLKRFKTEFKEGNAALQEGDILCIVGNNTSGKSRLLRELAHAPEQYLNIDTNGFDSSNHSVGYLPENPYVFHESLYNNIHLFPDPDVTQTIKPSERVLKQDLLEILGLSARFKSDLQINATKISTGEKLRIALARAALNSKLLILDRPFDVIDVARSQKILTWLKDNRYIIILTADQDWIKKQADIVFRL</sequence>
<evidence type="ECO:0000256" key="9">
    <source>
        <dbReference type="SAM" id="Phobius"/>
    </source>
</evidence>
<keyword evidence="5" id="KW-0547">Nucleotide-binding</keyword>
<dbReference type="InterPro" id="IPR050173">
    <property type="entry name" value="ABC_transporter_C-like"/>
</dbReference>
<protein>
    <submittedName>
        <fullName evidence="11 12">ABC transporter ATP-binding protein</fullName>
    </submittedName>
</protein>
<keyword evidence="7 9" id="KW-1133">Transmembrane helix</keyword>
<evidence type="ECO:0000256" key="1">
    <source>
        <dbReference type="ARBA" id="ARBA00004651"/>
    </source>
</evidence>
<reference evidence="12" key="2">
    <citation type="submission" date="2022-10" db="EMBL/GenBank/DDBJ databases">
        <title>Comparative genomic analysis and in-vitro probiotic properties of the potential probiotic L. chiayiensis AACE 3.</title>
        <authorList>
            <person name="Kang X."/>
        </authorList>
    </citation>
    <scope>NUCLEOTIDE SEQUENCE</scope>
    <source>
        <strain evidence="12">AACE 3</strain>
    </source>
</reference>
<keyword evidence="8 9" id="KW-0472">Membrane</keyword>